<keyword evidence="1" id="KW-0472">Membrane</keyword>
<dbReference type="InterPro" id="IPR011642">
    <property type="entry name" value="Gate_dom"/>
</dbReference>
<dbReference type="GO" id="GO:0005886">
    <property type="term" value="C:plasma membrane"/>
    <property type="evidence" value="ECO:0007669"/>
    <property type="project" value="TreeGrafter"/>
</dbReference>
<keyword evidence="1" id="KW-0812">Transmembrane</keyword>
<keyword evidence="1" id="KW-1133">Transmembrane helix</keyword>
<feature type="transmembrane region" description="Helical" evidence="1">
    <location>
        <begin position="69"/>
        <end position="87"/>
    </location>
</feature>
<dbReference type="InterPro" id="IPR050860">
    <property type="entry name" value="FeoB_GTPase"/>
</dbReference>
<feature type="transmembrane region" description="Helical" evidence="1">
    <location>
        <begin position="180"/>
        <end position="200"/>
    </location>
</feature>
<dbReference type="PANTHER" id="PTHR43185:SF2">
    <property type="entry name" value="FERROUS IRON TRANSPORT PROTEIN B"/>
    <property type="match status" value="1"/>
</dbReference>
<reference evidence="4 5" key="1">
    <citation type="submission" date="2018-11" db="EMBL/GenBank/DDBJ databases">
        <title>Genome sequencing and assembly of Clostridium tagluense strain A121.</title>
        <authorList>
            <person name="Murakami T."/>
            <person name="Segawa T."/>
            <person name="Shcherbakova V.A."/>
            <person name="Mori H."/>
            <person name="Yoshimura Y."/>
        </authorList>
    </citation>
    <scope>NUCLEOTIDE SEQUENCE [LARGE SCALE GENOMIC DNA]</scope>
    <source>
        <strain evidence="4 5">A121</strain>
    </source>
</reference>
<feature type="transmembrane region" description="Helical" evidence="1">
    <location>
        <begin position="244"/>
        <end position="268"/>
    </location>
</feature>
<dbReference type="Pfam" id="PF07670">
    <property type="entry name" value="Gate"/>
    <property type="match status" value="2"/>
</dbReference>
<protein>
    <submittedName>
        <fullName evidence="4">Iron transporter FeoB</fullName>
    </submittedName>
</protein>
<feature type="transmembrane region" description="Helical" evidence="1">
    <location>
        <begin position="132"/>
        <end position="150"/>
    </location>
</feature>
<dbReference type="AlphaFoldDB" id="A0A401UN90"/>
<organism evidence="4 5">
    <name type="scientific">Clostridium tagluense</name>
    <dbReference type="NCBI Taxonomy" id="360422"/>
    <lineage>
        <taxon>Bacteria</taxon>
        <taxon>Bacillati</taxon>
        <taxon>Bacillota</taxon>
        <taxon>Clostridia</taxon>
        <taxon>Eubacteriales</taxon>
        <taxon>Clostridiaceae</taxon>
        <taxon>Clostridium</taxon>
    </lineage>
</organism>
<dbReference type="InterPro" id="IPR011640">
    <property type="entry name" value="Fe2_transport_prot_B_C"/>
</dbReference>
<gene>
    <name evidence="4" type="primary">feoB'</name>
    <name evidence="4" type="ORF">Ctaglu_26270</name>
</gene>
<evidence type="ECO:0000256" key="1">
    <source>
        <dbReference type="SAM" id="Phobius"/>
    </source>
</evidence>
<dbReference type="GO" id="GO:0015093">
    <property type="term" value="F:ferrous iron transmembrane transporter activity"/>
    <property type="evidence" value="ECO:0007669"/>
    <property type="project" value="InterPro"/>
</dbReference>
<feature type="domain" description="Nucleoside transporter/FeoB GTPase Gate" evidence="3">
    <location>
        <begin position="137"/>
        <end position="227"/>
    </location>
</feature>
<keyword evidence="5" id="KW-1185">Reference proteome</keyword>
<evidence type="ECO:0000313" key="5">
    <source>
        <dbReference type="Proteomes" id="UP000287872"/>
    </source>
</evidence>
<accession>A0A401UN90</accession>
<feature type="domain" description="Nucleoside transporter/FeoB GTPase Gate" evidence="3">
    <location>
        <begin position="315"/>
        <end position="433"/>
    </location>
</feature>
<feature type="domain" description="Ferrous iron transport protein B C-terminal" evidence="2">
    <location>
        <begin position="250"/>
        <end position="299"/>
    </location>
</feature>
<evidence type="ECO:0000259" key="3">
    <source>
        <dbReference type="Pfam" id="PF07670"/>
    </source>
</evidence>
<proteinExistence type="predicted"/>
<feature type="transmembrane region" description="Helical" evidence="1">
    <location>
        <begin position="311"/>
        <end position="335"/>
    </location>
</feature>
<evidence type="ECO:0000259" key="2">
    <source>
        <dbReference type="Pfam" id="PF07664"/>
    </source>
</evidence>
<name>A0A401UN90_9CLOT</name>
<dbReference type="EMBL" id="BHYK01000014">
    <property type="protein sequence ID" value="GCD11004.1"/>
    <property type="molecule type" value="Genomic_DNA"/>
</dbReference>
<feature type="transmembrane region" description="Helical" evidence="1">
    <location>
        <begin position="221"/>
        <end position="238"/>
    </location>
</feature>
<evidence type="ECO:0000313" key="4">
    <source>
        <dbReference type="EMBL" id="GCD11004.1"/>
    </source>
</evidence>
<feature type="transmembrane region" description="Helical" evidence="1">
    <location>
        <begin position="99"/>
        <end position="120"/>
    </location>
</feature>
<dbReference type="Pfam" id="PF07664">
    <property type="entry name" value="FeoB_C"/>
    <property type="match status" value="1"/>
</dbReference>
<sequence>MNLKEDINIKVVLEKTKLFRNKNNKNVRDTIVSTIYKTAEDITRKTVTKDTERMLSEQKIDDIVTSKKTGIPIMILLLAVIFWLTIQGANYPSQLIAKFLFWIEAKIGLFFIYIQVPLWLNNLLVLGVYRTFAWVVSVMLPPMAIFFPIFTLLEDSGYLPRICFNLDHVFKKACCHGKQALTMCMGFGCNACGVIACRIIESPRERLIAIITNNFVPCNGRFPALIALSMVFVGVSFSSTTSSIIAALMVVVLVLIGIGMTLLTSYALSKTILKGMPSSFTLELPPYRKPQVGRVLYTSIIDRTMFVLGRAIIVAVPAGAITYILGNVIIGDISILAHVANFLNPFAKAIGLDGFILIAFILGFPANEIVLPILLMAYLSKGSMLQFESISQLREILLNNGWTYLTLINTMLFSLLHFPCATTIWTIKKETGSTKWTILAILMPTVIAIIICFFTTQIYRIF</sequence>
<feature type="transmembrane region" description="Helical" evidence="1">
    <location>
        <begin position="355"/>
        <end position="380"/>
    </location>
</feature>
<comment type="caution">
    <text evidence="4">The sequence shown here is derived from an EMBL/GenBank/DDBJ whole genome shotgun (WGS) entry which is preliminary data.</text>
</comment>
<feature type="transmembrane region" description="Helical" evidence="1">
    <location>
        <begin position="401"/>
        <end position="424"/>
    </location>
</feature>
<dbReference type="PANTHER" id="PTHR43185">
    <property type="entry name" value="FERROUS IRON TRANSPORT PROTEIN B"/>
    <property type="match status" value="1"/>
</dbReference>
<feature type="transmembrane region" description="Helical" evidence="1">
    <location>
        <begin position="436"/>
        <end position="459"/>
    </location>
</feature>
<dbReference type="Proteomes" id="UP000287872">
    <property type="component" value="Unassembled WGS sequence"/>
</dbReference>